<evidence type="ECO:0000313" key="2">
    <source>
        <dbReference type="Proteomes" id="UP001153148"/>
    </source>
</evidence>
<dbReference type="EMBL" id="CAJPIN010000206">
    <property type="protein sequence ID" value="CAG2053195.1"/>
    <property type="molecule type" value="Genomic_DNA"/>
</dbReference>
<organism evidence="1 2">
    <name type="scientific">Timema podura</name>
    <name type="common">Walking stick</name>
    <dbReference type="NCBI Taxonomy" id="61482"/>
    <lineage>
        <taxon>Eukaryota</taxon>
        <taxon>Metazoa</taxon>
        <taxon>Ecdysozoa</taxon>
        <taxon>Arthropoda</taxon>
        <taxon>Hexapoda</taxon>
        <taxon>Insecta</taxon>
        <taxon>Pterygota</taxon>
        <taxon>Neoptera</taxon>
        <taxon>Polyneoptera</taxon>
        <taxon>Phasmatodea</taxon>
        <taxon>Timematodea</taxon>
        <taxon>Timematoidea</taxon>
        <taxon>Timematidae</taxon>
        <taxon>Timema</taxon>
    </lineage>
</organism>
<reference evidence="1" key="1">
    <citation type="submission" date="2021-03" db="EMBL/GenBank/DDBJ databases">
        <authorList>
            <person name="Tran Van P."/>
        </authorList>
    </citation>
    <scope>NUCLEOTIDE SEQUENCE</scope>
</reference>
<keyword evidence="2" id="KW-1185">Reference proteome</keyword>
<proteinExistence type="predicted"/>
<gene>
    <name evidence="1" type="ORF">TPAB3V08_LOCUS270</name>
</gene>
<name>A0ABN7NBJ4_TIMPD</name>
<sequence>MKCVELLQKEKELLRYAYTGRPVVVMDAMGNWTAQHIFSYQFFKGLYEQKLEQWSLKLGCQFFPYDTEFTQLREVFNMSEDRSLMLDGTKPWYIGW</sequence>
<dbReference type="Proteomes" id="UP001153148">
    <property type="component" value="Unassembled WGS sequence"/>
</dbReference>
<protein>
    <submittedName>
        <fullName evidence="1">Uncharacterized protein</fullName>
    </submittedName>
</protein>
<accession>A0ABN7NBJ4</accession>
<comment type="caution">
    <text evidence="1">The sequence shown here is derived from an EMBL/GenBank/DDBJ whole genome shotgun (WGS) entry which is preliminary data.</text>
</comment>
<evidence type="ECO:0000313" key="1">
    <source>
        <dbReference type="EMBL" id="CAG2053195.1"/>
    </source>
</evidence>